<dbReference type="InterPro" id="IPR017871">
    <property type="entry name" value="ABC_transporter-like_CS"/>
</dbReference>
<dbReference type="Gene3D" id="1.20.1560.10">
    <property type="entry name" value="ABC transporter type 1, transmembrane domain"/>
    <property type="match status" value="2"/>
</dbReference>
<evidence type="ECO:0000256" key="5">
    <source>
        <dbReference type="ARBA" id="ARBA00022737"/>
    </source>
</evidence>
<evidence type="ECO:0000313" key="20">
    <source>
        <dbReference type="Proteomes" id="UP001231189"/>
    </source>
</evidence>
<evidence type="ECO:0000256" key="6">
    <source>
        <dbReference type="ARBA" id="ARBA00022741"/>
    </source>
</evidence>
<evidence type="ECO:0000256" key="4">
    <source>
        <dbReference type="ARBA" id="ARBA00022692"/>
    </source>
</evidence>
<dbReference type="CDD" id="cd18579">
    <property type="entry name" value="ABC_6TM_ABCC_D1"/>
    <property type="match status" value="1"/>
</dbReference>
<dbReference type="InterPro" id="IPR036640">
    <property type="entry name" value="ABC1_TM_sf"/>
</dbReference>
<dbReference type="Pfam" id="PF00005">
    <property type="entry name" value="ABC_tran"/>
    <property type="match status" value="2"/>
</dbReference>
<evidence type="ECO:0000256" key="14">
    <source>
        <dbReference type="ARBA" id="ARBA00079144"/>
    </source>
</evidence>
<evidence type="ECO:0000256" key="2">
    <source>
        <dbReference type="ARBA" id="ARBA00009726"/>
    </source>
</evidence>
<feature type="transmembrane region" description="Helical" evidence="16">
    <location>
        <begin position="804"/>
        <end position="828"/>
    </location>
</feature>
<keyword evidence="7" id="KW-0067">ATP-binding</keyword>
<comment type="similarity">
    <text evidence="2">Belongs to the ABC transporter superfamily. ABCC family. Conjugate transporter (TC 3.A.1.208) subfamily.</text>
</comment>
<dbReference type="InterPro" id="IPR027417">
    <property type="entry name" value="P-loop_NTPase"/>
</dbReference>
<feature type="domain" description="ABC transmembrane type-1" evidence="18">
    <location>
        <begin position="687"/>
        <end position="956"/>
    </location>
</feature>
<evidence type="ECO:0000256" key="15">
    <source>
        <dbReference type="ARBA" id="ARBA00082971"/>
    </source>
</evidence>
<name>A0AAD8QM58_LOLMU</name>
<keyword evidence="9 16" id="KW-1133">Transmembrane helix</keyword>
<dbReference type="FunFam" id="1.20.1560.10:FF:000003">
    <property type="entry name" value="ABC transporter C family member 10"/>
    <property type="match status" value="1"/>
</dbReference>
<dbReference type="InterPro" id="IPR011527">
    <property type="entry name" value="ABC1_TM_dom"/>
</dbReference>
<evidence type="ECO:0000256" key="9">
    <source>
        <dbReference type="ARBA" id="ARBA00022989"/>
    </source>
</evidence>
<feature type="domain" description="ABC transporter" evidence="17">
    <location>
        <begin position="995"/>
        <end position="1227"/>
    </location>
</feature>
<evidence type="ECO:0000256" key="13">
    <source>
        <dbReference type="ARBA" id="ARBA00075361"/>
    </source>
</evidence>
<dbReference type="GO" id="GO:0005524">
    <property type="term" value="F:ATP binding"/>
    <property type="evidence" value="ECO:0007669"/>
    <property type="project" value="UniProtKB-KW"/>
</dbReference>
<evidence type="ECO:0000256" key="7">
    <source>
        <dbReference type="ARBA" id="ARBA00022840"/>
    </source>
</evidence>
<evidence type="ECO:0000256" key="3">
    <source>
        <dbReference type="ARBA" id="ARBA00022448"/>
    </source>
</evidence>
<dbReference type="GO" id="GO:0140359">
    <property type="term" value="F:ABC-type transporter activity"/>
    <property type="evidence" value="ECO:0007669"/>
    <property type="project" value="InterPro"/>
</dbReference>
<evidence type="ECO:0000313" key="19">
    <source>
        <dbReference type="EMBL" id="KAK1604885.1"/>
    </source>
</evidence>
<gene>
    <name evidence="19" type="ORF">QYE76_028558</name>
</gene>
<evidence type="ECO:0000256" key="11">
    <source>
        <dbReference type="ARBA" id="ARBA00057614"/>
    </source>
</evidence>
<feature type="transmembrane region" description="Helical" evidence="16">
    <location>
        <begin position="201"/>
        <end position="227"/>
    </location>
</feature>
<dbReference type="PROSITE" id="PS50893">
    <property type="entry name" value="ABC_TRANSPORTER_2"/>
    <property type="match status" value="2"/>
</dbReference>
<keyword evidence="6" id="KW-0547">Nucleotide-binding</keyword>
<dbReference type="PROSITE" id="PS50929">
    <property type="entry name" value="ABC_TM1F"/>
    <property type="match status" value="2"/>
</dbReference>
<dbReference type="InterPro" id="IPR003439">
    <property type="entry name" value="ABC_transporter-like_ATP-bd"/>
</dbReference>
<keyword evidence="10 16" id="KW-0472">Membrane</keyword>
<dbReference type="InterPro" id="IPR044746">
    <property type="entry name" value="ABCC_6TM_D1"/>
</dbReference>
<dbReference type="CDD" id="cd03244">
    <property type="entry name" value="ABCC_MRP_domain2"/>
    <property type="match status" value="1"/>
</dbReference>
<dbReference type="InterPro" id="IPR003593">
    <property type="entry name" value="AAA+_ATPase"/>
</dbReference>
<dbReference type="FunFam" id="3.40.50.300:FF:000923">
    <property type="entry name" value="ABC transporter C family member 10"/>
    <property type="match status" value="1"/>
</dbReference>
<feature type="transmembrane region" description="Helical" evidence="16">
    <location>
        <begin position="676"/>
        <end position="695"/>
    </location>
</feature>
<feature type="transmembrane region" description="Helical" evidence="16">
    <location>
        <begin position="715"/>
        <end position="739"/>
    </location>
</feature>
<evidence type="ECO:0000256" key="8">
    <source>
        <dbReference type="ARBA" id="ARBA00022967"/>
    </source>
</evidence>
<organism evidence="19 20">
    <name type="scientific">Lolium multiflorum</name>
    <name type="common">Italian ryegrass</name>
    <name type="synonym">Lolium perenne subsp. multiflorum</name>
    <dbReference type="NCBI Taxonomy" id="4521"/>
    <lineage>
        <taxon>Eukaryota</taxon>
        <taxon>Viridiplantae</taxon>
        <taxon>Streptophyta</taxon>
        <taxon>Embryophyta</taxon>
        <taxon>Tracheophyta</taxon>
        <taxon>Spermatophyta</taxon>
        <taxon>Magnoliopsida</taxon>
        <taxon>Liliopsida</taxon>
        <taxon>Poales</taxon>
        <taxon>Poaceae</taxon>
        <taxon>BOP clade</taxon>
        <taxon>Pooideae</taxon>
        <taxon>Poodae</taxon>
        <taxon>Poeae</taxon>
        <taxon>Poeae Chloroplast Group 2 (Poeae type)</taxon>
        <taxon>Loliodinae</taxon>
        <taxon>Loliinae</taxon>
        <taxon>Lolium</taxon>
    </lineage>
</organism>
<feature type="transmembrane region" description="Helical" evidence="16">
    <location>
        <begin position="927"/>
        <end position="948"/>
    </location>
</feature>
<dbReference type="AlphaFoldDB" id="A0AAD8QM58"/>
<accession>A0AAD8QM58</accession>
<dbReference type="SMART" id="SM00382">
    <property type="entry name" value="AAA"/>
    <property type="match status" value="2"/>
</dbReference>
<dbReference type="GO" id="GO:0016887">
    <property type="term" value="F:ATP hydrolysis activity"/>
    <property type="evidence" value="ECO:0007669"/>
    <property type="project" value="InterPro"/>
</dbReference>
<dbReference type="FunFam" id="3.40.50.300:FF:000169">
    <property type="entry name" value="ABC transporter C family member 3"/>
    <property type="match status" value="1"/>
</dbReference>
<feature type="domain" description="ABC transporter" evidence="17">
    <location>
        <begin position="385"/>
        <end position="606"/>
    </location>
</feature>
<proteinExistence type="inferred from homology"/>
<dbReference type="InterPro" id="IPR044726">
    <property type="entry name" value="ABCC_6TM_D2"/>
</dbReference>
<keyword evidence="3" id="KW-0813">Transport</keyword>
<evidence type="ECO:0000259" key="18">
    <source>
        <dbReference type="PROSITE" id="PS50929"/>
    </source>
</evidence>
<sequence>MSFWWLNPLLKMGNQKPLEDEDLPLLGATDRAQNQYMMFMEKLNSKKQSPSHATPSIFWTIVSCHKRAILVSGFFALLKVLTLSAGPVLLKAFINVSLGKGTYRYEGYVLAVTLFICKCCESLSQRQWYFRTRRLGLQVRSFLSAAIYKKQQKLSNAAKMKHSSGEIMNYVTVDAYRIGEFPYWFHQTWTTSVQLCIALAILYNAVGAAVVSVMVVIIITVLCNAPLAKLQHKFQSKLMDAQDVRLKSMSESLVHMKILKLYAWESHFKKVIEGLREVEYKWLQAFQLRRTCNGFLFWASPAVVSAATFLTCYVMKIPLDASNVFTFVATLRLVQDPVSTIPDVIAVVIQAKVAFTRISKFLDAPELNGQVRKKYYVGIDFPIAMNLCSFSWDENASTPTLKNINLLVKARKKIAICGEVGSGKSTLLAAVLGEIPKTEGTIQVSGKIAYVSQTAWIQTGTVQENILFGSLMDKQRYEETLARCSLVKDLEMLPFGDHTQIGERGVNLSGGQKQRVQLARALYQNADIYLLDDPFSAVDAHTATSLFNEYVMGALSDKIVVLVTHQVDFLPVFDSILLMSDGEVIQSAPYQDMLANCEEFKDLVNAHKDTIGVSDFDNDIPSHGAKEVSIKETHGSIYRECVKPSPADQLIKKEERETGDAGVKPYTLYLCQNKGVLYFSFCMISHIIFVSGQIAQNSWMAANVQNPSVSTLKLISVYIIIGACTMFFLLSKSLSVVVLGMQTSRSLFPQLLNSLFRAPMSFFDSTPLGRVLSRVSSDLSLLDLDVPFTFVFAIGASYNAYSNLGVLAVVTWEVIFVSLPMMVLAIRLQRYYLASAKELMRINGTTKSALANHLGESILGTVTIRAFEEEDRFFANNLDLVDKNASPYFYNFAATEWLILRLEIMSAAVLSFSAFVMAILPRGTFSAGFVGLSLSYGLSLNTSFVFSIQNQCILASQIISVERLNQYMDIQSEAAEVVEENRPSPDWPQDGNVELRDLKIRYRKDAPFVIHGITCKFEGGDKIGIVGRTGSGKTTLIGALFRLVEPAEGKIIIDSVDISTIGLHDLRSHLGIIPQDPTLFQGTVRYNLDPLGQFSDQQIWEVLDKCQLREAVREKEQGLDSHVVEDGSNWSMGQRQLFCLGRALLRRCRLLVLDEATASIDNATDAVLQTTIRMEFKHCTVITVAHRIPTVMDCDMVLAMSDGRVMEFDKPAKLMETEGSLFRELVKEYWSHTSNSNI</sequence>
<dbReference type="PANTHER" id="PTHR24223:SF369">
    <property type="entry name" value="ABC TRANSPORTER C FAMILY MEMBER 10"/>
    <property type="match status" value="1"/>
</dbReference>
<evidence type="ECO:0000256" key="12">
    <source>
        <dbReference type="ARBA" id="ARBA00068520"/>
    </source>
</evidence>
<comment type="function">
    <text evidence="11">ABC transporter that may affect phytic acid transport and compartmentalization. May function directly or indirectly in removing phytic acid from the cytosol or in vesicle trafficking. Required for phytic acid accumulation in developing seeds. Phytic acid is the primary storage form of phosphorus in cereal grains and other plant seeds.</text>
</comment>
<dbReference type="CDD" id="cd18580">
    <property type="entry name" value="ABC_6TM_ABCC_D2"/>
    <property type="match status" value="1"/>
</dbReference>
<evidence type="ECO:0000256" key="1">
    <source>
        <dbReference type="ARBA" id="ARBA00004141"/>
    </source>
</evidence>
<dbReference type="EMBL" id="JAUUTY010000007">
    <property type="protein sequence ID" value="KAK1604885.1"/>
    <property type="molecule type" value="Genomic_DNA"/>
</dbReference>
<reference evidence="19" key="1">
    <citation type="submission" date="2023-07" db="EMBL/GenBank/DDBJ databases">
        <title>A chromosome-level genome assembly of Lolium multiflorum.</title>
        <authorList>
            <person name="Chen Y."/>
            <person name="Copetti D."/>
            <person name="Kolliker R."/>
            <person name="Studer B."/>
        </authorList>
    </citation>
    <scope>NUCLEOTIDE SEQUENCE</scope>
    <source>
        <strain evidence="19">02402/16</strain>
        <tissue evidence="19">Leaf</tissue>
    </source>
</reference>
<dbReference type="Pfam" id="PF00664">
    <property type="entry name" value="ABC_membrane"/>
    <property type="match status" value="2"/>
</dbReference>
<dbReference type="InterPro" id="IPR050173">
    <property type="entry name" value="ABC_transporter_C-like"/>
</dbReference>
<dbReference type="Gene3D" id="3.40.50.300">
    <property type="entry name" value="P-loop containing nucleotide triphosphate hydrolases"/>
    <property type="match status" value="2"/>
</dbReference>
<dbReference type="FunFam" id="1.20.1560.10:FF:000002">
    <property type="entry name" value="ABC transporter C family member 5"/>
    <property type="match status" value="1"/>
</dbReference>
<dbReference type="GO" id="GO:0016020">
    <property type="term" value="C:membrane"/>
    <property type="evidence" value="ECO:0007669"/>
    <property type="project" value="UniProtKB-SubCell"/>
</dbReference>
<keyword evidence="8" id="KW-1278">Translocase</keyword>
<feature type="domain" description="ABC transmembrane type-1" evidence="18">
    <location>
        <begin position="70"/>
        <end position="350"/>
    </location>
</feature>
<dbReference type="PROSITE" id="PS00211">
    <property type="entry name" value="ABC_TRANSPORTER_1"/>
    <property type="match status" value="1"/>
</dbReference>
<comment type="caution">
    <text evidence="19">The sequence shown here is derived from an EMBL/GenBank/DDBJ whole genome shotgun (WGS) entry which is preliminary data.</text>
</comment>
<keyword evidence="5" id="KW-0677">Repeat</keyword>
<evidence type="ECO:0000256" key="16">
    <source>
        <dbReference type="SAM" id="Phobius"/>
    </source>
</evidence>
<feature type="transmembrane region" description="Helical" evidence="16">
    <location>
        <begin position="898"/>
        <end position="920"/>
    </location>
</feature>
<comment type="subcellular location">
    <subcellularLocation>
        <location evidence="1">Membrane</location>
        <topology evidence="1">Multi-pass membrane protein</topology>
    </subcellularLocation>
</comment>
<dbReference type="PANTHER" id="PTHR24223">
    <property type="entry name" value="ATP-BINDING CASSETTE SUB-FAMILY C"/>
    <property type="match status" value="1"/>
</dbReference>
<evidence type="ECO:0000256" key="10">
    <source>
        <dbReference type="ARBA" id="ARBA00023136"/>
    </source>
</evidence>
<dbReference type="SUPFAM" id="SSF52540">
    <property type="entry name" value="P-loop containing nucleoside triphosphate hydrolases"/>
    <property type="match status" value="2"/>
</dbReference>
<evidence type="ECO:0000259" key="17">
    <source>
        <dbReference type="PROSITE" id="PS50893"/>
    </source>
</evidence>
<keyword evidence="20" id="KW-1185">Reference proteome</keyword>
<dbReference type="Proteomes" id="UP001231189">
    <property type="component" value="Unassembled WGS sequence"/>
</dbReference>
<dbReference type="SUPFAM" id="SSF90123">
    <property type="entry name" value="ABC transporter transmembrane region"/>
    <property type="match status" value="2"/>
</dbReference>
<protein>
    <recommendedName>
        <fullName evidence="12">ABC transporter C family member 13</fullName>
    </recommendedName>
    <alternativeName>
        <fullName evidence="14">Multidrug resistance-associated protein 13</fullName>
    </alternativeName>
    <alternativeName>
        <fullName evidence="15">OsMRP5</fullName>
    </alternativeName>
    <alternativeName>
        <fullName evidence="13">Protein LOW PHYTIC ACID 2</fullName>
    </alternativeName>
</protein>
<dbReference type="CDD" id="cd03250">
    <property type="entry name" value="ABCC_MRP_domain1"/>
    <property type="match status" value="1"/>
</dbReference>
<keyword evidence="4 16" id="KW-0812">Transmembrane</keyword>